<sequence>MTFTQLEVFAALARAGSFSRAAALLGITQSAVSHALRALEGELQVQLVRREGPHSPLTDAGTRLLQRANDILQQKEALRQEADAERGMARGTLRVASFGATSSLRLLPPLITEYRRRQPAVLVQIDEQNDDTVVKWLLERRVEIGFVVLPDERFETVPLVEDELVALLPAAHRLAAQRSIRAADLQGEAFVRTSAGSGAHIDRFLAEAGAQPAAIYHFEQMSSMQGFVAQGHAIAIAARLAVPEQAPEGMVYRSLSPRQRRVTGLAVRSMERLSPAAAGFVELAREMAKKKQFG</sequence>
<reference evidence="6 7" key="1">
    <citation type="submission" date="2016-10" db="EMBL/GenBank/DDBJ databases">
        <authorList>
            <person name="de Groot N.N."/>
        </authorList>
    </citation>
    <scope>NUCLEOTIDE SEQUENCE [LARGE SCALE GENOMIC DNA]</scope>
    <source>
        <strain evidence="6 7">LMG 24775</strain>
    </source>
</reference>
<dbReference type="AlphaFoldDB" id="A0A1H3RT80"/>
<evidence type="ECO:0000256" key="1">
    <source>
        <dbReference type="ARBA" id="ARBA00009437"/>
    </source>
</evidence>
<dbReference type="Gene3D" id="3.40.190.290">
    <property type="match status" value="1"/>
</dbReference>
<feature type="domain" description="HTH lysR-type" evidence="5">
    <location>
        <begin position="1"/>
        <end position="58"/>
    </location>
</feature>
<dbReference type="RefSeq" id="WP_017406361.1">
    <property type="nucleotide sequence ID" value="NZ_CP141274.1"/>
</dbReference>
<dbReference type="PANTHER" id="PTHR30419:SF24">
    <property type="entry name" value="HTH-TYPE TRANSCRIPTIONAL REGULATOR CZCR"/>
    <property type="match status" value="1"/>
</dbReference>
<dbReference type="GO" id="GO:0005829">
    <property type="term" value="C:cytosol"/>
    <property type="evidence" value="ECO:0007669"/>
    <property type="project" value="TreeGrafter"/>
</dbReference>
<dbReference type="EMBL" id="FNPE01000016">
    <property type="protein sequence ID" value="SDZ28441.1"/>
    <property type="molecule type" value="Genomic_DNA"/>
</dbReference>
<dbReference type="InterPro" id="IPR005119">
    <property type="entry name" value="LysR_subst-bd"/>
</dbReference>
<dbReference type="InterPro" id="IPR050950">
    <property type="entry name" value="HTH-type_LysR_regulators"/>
</dbReference>
<dbReference type="InterPro" id="IPR036390">
    <property type="entry name" value="WH_DNA-bd_sf"/>
</dbReference>
<keyword evidence="4" id="KW-0804">Transcription</keyword>
<dbReference type="InterPro" id="IPR000847">
    <property type="entry name" value="LysR_HTH_N"/>
</dbReference>
<dbReference type="FunFam" id="1.10.10.10:FF:000001">
    <property type="entry name" value="LysR family transcriptional regulator"/>
    <property type="match status" value="1"/>
</dbReference>
<gene>
    <name evidence="6" type="ORF">SAMN05421547_116142</name>
</gene>
<dbReference type="GeneID" id="94694462"/>
<evidence type="ECO:0000313" key="6">
    <source>
        <dbReference type="EMBL" id="SDZ28441.1"/>
    </source>
</evidence>
<keyword evidence="2" id="KW-0805">Transcription regulation</keyword>
<dbReference type="PROSITE" id="PS50931">
    <property type="entry name" value="HTH_LYSR"/>
    <property type="match status" value="1"/>
</dbReference>
<name>A0A1H3RT80_9BURK</name>
<dbReference type="GO" id="GO:0003677">
    <property type="term" value="F:DNA binding"/>
    <property type="evidence" value="ECO:0007669"/>
    <property type="project" value="UniProtKB-KW"/>
</dbReference>
<keyword evidence="3 6" id="KW-0238">DNA-binding</keyword>
<dbReference type="Gene3D" id="1.10.10.10">
    <property type="entry name" value="Winged helix-like DNA-binding domain superfamily/Winged helix DNA-binding domain"/>
    <property type="match status" value="1"/>
</dbReference>
<dbReference type="InterPro" id="IPR036388">
    <property type="entry name" value="WH-like_DNA-bd_sf"/>
</dbReference>
<dbReference type="Pfam" id="PF00126">
    <property type="entry name" value="HTH_1"/>
    <property type="match status" value="1"/>
</dbReference>
<dbReference type="PANTHER" id="PTHR30419">
    <property type="entry name" value="HTH-TYPE TRANSCRIPTIONAL REGULATOR YBHD"/>
    <property type="match status" value="1"/>
</dbReference>
<protein>
    <submittedName>
        <fullName evidence="6">DNA-binding transcriptional regulator, LysR family</fullName>
    </submittedName>
</protein>
<evidence type="ECO:0000256" key="3">
    <source>
        <dbReference type="ARBA" id="ARBA00023125"/>
    </source>
</evidence>
<evidence type="ECO:0000259" key="5">
    <source>
        <dbReference type="PROSITE" id="PS50931"/>
    </source>
</evidence>
<dbReference type="GO" id="GO:0003700">
    <property type="term" value="F:DNA-binding transcription factor activity"/>
    <property type="evidence" value="ECO:0007669"/>
    <property type="project" value="InterPro"/>
</dbReference>
<dbReference type="CDD" id="cd05466">
    <property type="entry name" value="PBP2_LTTR_substrate"/>
    <property type="match status" value="1"/>
</dbReference>
<comment type="similarity">
    <text evidence="1">Belongs to the LysR transcriptional regulatory family.</text>
</comment>
<evidence type="ECO:0000313" key="7">
    <source>
        <dbReference type="Proteomes" id="UP000183417"/>
    </source>
</evidence>
<evidence type="ECO:0000256" key="2">
    <source>
        <dbReference type="ARBA" id="ARBA00023015"/>
    </source>
</evidence>
<organism evidence="6 7">
    <name type="scientific">Delftia lacustris</name>
    <dbReference type="NCBI Taxonomy" id="558537"/>
    <lineage>
        <taxon>Bacteria</taxon>
        <taxon>Pseudomonadati</taxon>
        <taxon>Pseudomonadota</taxon>
        <taxon>Betaproteobacteria</taxon>
        <taxon>Burkholderiales</taxon>
        <taxon>Comamonadaceae</taxon>
        <taxon>Delftia</taxon>
    </lineage>
</organism>
<dbReference type="PRINTS" id="PR00039">
    <property type="entry name" value="HTHLYSR"/>
</dbReference>
<dbReference type="Pfam" id="PF03466">
    <property type="entry name" value="LysR_substrate"/>
    <property type="match status" value="1"/>
</dbReference>
<dbReference type="SUPFAM" id="SSF53850">
    <property type="entry name" value="Periplasmic binding protein-like II"/>
    <property type="match status" value="1"/>
</dbReference>
<proteinExistence type="inferred from homology"/>
<evidence type="ECO:0000256" key="4">
    <source>
        <dbReference type="ARBA" id="ARBA00023163"/>
    </source>
</evidence>
<accession>A0A1H3RT80</accession>
<dbReference type="SUPFAM" id="SSF46785">
    <property type="entry name" value="Winged helix' DNA-binding domain"/>
    <property type="match status" value="1"/>
</dbReference>
<dbReference type="Proteomes" id="UP000183417">
    <property type="component" value="Unassembled WGS sequence"/>
</dbReference>